<keyword evidence="3 6" id="KW-0812">Transmembrane</keyword>
<feature type="transmembrane region" description="Helical" evidence="6">
    <location>
        <begin position="152"/>
        <end position="174"/>
    </location>
</feature>
<dbReference type="AlphaFoldDB" id="A0A497WSP2"/>
<feature type="transmembrane region" description="Helical" evidence="6">
    <location>
        <begin position="79"/>
        <end position="96"/>
    </location>
</feature>
<dbReference type="Pfam" id="PF00892">
    <property type="entry name" value="EamA"/>
    <property type="match status" value="1"/>
</dbReference>
<feature type="transmembrane region" description="Helical" evidence="6">
    <location>
        <begin position="186"/>
        <end position="207"/>
    </location>
</feature>
<feature type="transmembrane region" description="Helical" evidence="6">
    <location>
        <begin position="126"/>
        <end position="146"/>
    </location>
</feature>
<comment type="caution">
    <text evidence="8">The sequence shown here is derived from an EMBL/GenBank/DDBJ whole genome shotgun (WGS) entry which is preliminary data.</text>
</comment>
<evidence type="ECO:0000256" key="5">
    <source>
        <dbReference type="ARBA" id="ARBA00023136"/>
    </source>
</evidence>
<evidence type="ECO:0000256" key="3">
    <source>
        <dbReference type="ARBA" id="ARBA00022692"/>
    </source>
</evidence>
<accession>A0A497WSP2</accession>
<comment type="subcellular location">
    <subcellularLocation>
        <location evidence="1">Membrane</location>
        <topology evidence="1">Multi-pass membrane protein</topology>
    </subcellularLocation>
</comment>
<evidence type="ECO:0000313" key="8">
    <source>
        <dbReference type="EMBL" id="RLJ59868.1"/>
    </source>
</evidence>
<proteinExistence type="inferred from homology"/>
<feature type="transmembrane region" description="Helical" evidence="6">
    <location>
        <begin position="242"/>
        <end position="262"/>
    </location>
</feature>
<dbReference type="InterPro" id="IPR037185">
    <property type="entry name" value="EmrE-like"/>
</dbReference>
<dbReference type="PANTHER" id="PTHR22911:SF6">
    <property type="entry name" value="SOLUTE CARRIER FAMILY 35 MEMBER G1"/>
    <property type="match status" value="1"/>
</dbReference>
<dbReference type="PANTHER" id="PTHR22911">
    <property type="entry name" value="ACYL-MALONYL CONDENSING ENZYME-RELATED"/>
    <property type="match status" value="1"/>
</dbReference>
<keyword evidence="4 6" id="KW-1133">Transmembrane helix</keyword>
<dbReference type="OrthoDB" id="8478503at2"/>
<evidence type="ECO:0000256" key="1">
    <source>
        <dbReference type="ARBA" id="ARBA00004141"/>
    </source>
</evidence>
<feature type="transmembrane region" description="Helical" evidence="6">
    <location>
        <begin position="213"/>
        <end position="230"/>
    </location>
</feature>
<organism evidence="8 9">
    <name type="scientific">Litoreibacter meonggei</name>
    <dbReference type="NCBI Taxonomy" id="1049199"/>
    <lineage>
        <taxon>Bacteria</taxon>
        <taxon>Pseudomonadati</taxon>
        <taxon>Pseudomonadota</taxon>
        <taxon>Alphaproteobacteria</taxon>
        <taxon>Rhodobacterales</taxon>
        <taxon>Roseobacteraceae</taxon>
        <taxon>Litoreibacter</taxon>
    </lineage>
</organism>
<evidence type="ECO:0000313" key="9">
    <source>
        <dbReference type="Proteomes" id="UP000269157"/>
    </source>
</evidence>
<feature type="transmembrane region" description="Helical" evidence="6">
    <location>
        <begin position="268"/>
        <end position="288"/>
    </location>
</feature>
<dbReference type="RefSeq" id="WP_121020587.1">
    <property type="nucleotide sequence ID" value="NZ_RCCE01000001.1"/>
</dbReference>
<dbReference type="InterPro" id="IPR000620">
    <property type="entry name" value="EamA_dom"/>
</dbReference>
<dbReference type="EMBL" id="RCCE01000001">
    <property type="protein sequence ID" value="RLJ59868.1"/>
    <property type="molecule type" value="Genomic_DNA"/>
</dbReference>
<evidence type="ECO:0000256" key="4">
    <source>
        <dbReference type="ARBA" id="ARBA00022989"/>
    </source>
</evidence>
<dbReference type="Proteomes" id="UP000269157">
    <property type="component" value="Unassembled WGS sequence"/>
</dbReference>
<gene>
    <name evidence="8" type="ORF">BCF46_0058</name>
</gene>
<evidence type="ECO:0000256" key="2">
    <source>
        <dbReference type="ARBA" id="ARBA00009853"/>
    </source>
</evidence>
<feature type="transmembrane region" description="Helical" evidence="6">
    <location>
        <begin position="102"/>
        <end position="119"/>
    </location>
</feature>
<evidence type="ECO:0000259" key="7">
    <source>
        <dbReference type="Pfam" id="PF00892"/>
    </source>
</evidence>
<feature type="transmembrane region" description="Helical" evidence="6">
    <location>
        <begin position="40"/>
        <end position="58"/>
    </location>
</feature>
<dbReference type="SUPFAM" id="SSF103481">
    <property type="entry name" value="Multidrug resistance efflux transporter EmrE"/>
    <property type="match status" value="2"/>
</dbReference>
<sequence length="296" mass="31252">MSPRKRYFEGIGLRLLAVFLMTAMSAAVHGAAETAPIGQIMFWRSAVALIPICLYMVWRKEFPGTLRTRRPWLHVTRSLLGAVSMGASFLSLAYLPVANAQALAYLAPVLVLPLAALLLRETLTSSVVIAVLLGFCGVLFLLWDAFAVPGEGAIIGVLAGLAYAFTMAFVRVHTKTMTLTESSSSIAFYFAIVSALVGLGTLPLGWIPLDGRLFGWLMIAGLLGGVGHIVSNEAVARAPVGALAPFEFTGLIWALGFDLLIFSTVPGGVGIAGAVAITLAALMVSFFVPPSGRSAR</sequence>
<reference evidence="8 9" key="1">
    <citation type="submission" date="2018-10" db="EMBL/GenBank/DDBJ databases">
        <title>Genomic Encyclopedia of Archaeal and Bacterial Type Strains, Phase II (KMG-II): from individual species to whole genera.</title>
        <authorList>
            <person name="Goeker M."/>
        </authorList>
    </citation>
    <scope>NUCLEOTIDE SEQUENCE [LARGE SCALE GENOMIC DNA]</scope>
    <source>
        <strain evidence="8 9">DSM 29466</strain>
    </source>
</reference>
<comment type="similarity">
    <text evidence="2">Belongs to the drug/metabolite transporter (DMT) superfamily. 10 TMS drug/metabolite exporter (DME) (TC 2.A.7.3) family.</text>
</comment>
<dbReference type="GO" id="GO:0016020">
    <property type="term" value="C:membrane"/>
    <property type="evidence" value="ECO:0007669"/>
    <property type="project" value="UniProtKB-SubCell"/>
</dbReference>
<protein>
    <submittedName>
        <fullName evidence="8">EamA domain-containing membrane protein RarD</fullName>
    </submittedName>
</protein>
<feature type="domain" description="EamA" evidence="7">
    <location>
        <begin position="10"/>
        <end position="142"/>
    </location>
</feature>
<evidence type="ECO:0000256" key="6">
    <source>
        <dbReference type="SAM" id="Phobius"/>
    </source>
</evidence>
<keyword evidence="9" id="KW-1185">Reference proteome</keyword>
<name>A0A497WSP2_9RHOB</name>
<keyword evidence="5 6" id="KW-0472">Membrane</keyword>